<gene>
    <name evidence="2" type="ORF">OG727_37170</name>
    <name evidence="1" type="ORF">Scani_38220</name>
</gene>
<reference evidence="2" key="2">
    <citation type="submission" date="2022-10" db="EMBL/GenBank/DDBJ databases">
        <title>The complete genomes of actinobacterial strains from the NBC collection.</title>
        <authorList>
            <person name="Joergensen T.S."/>
            <person name="Alvarez Arevalo M."/>
            <person name="Sterndorff E.B."/>
            <person name="Faurdal D."/>
            <person name="Vuksanovic O."/>
            <person name="Mourched A.-S."/>
            <person name="Charusanti P."/>
            <person name="Shaw S."/>
            <person name="Blin K."/>
            <person name="Weber T."/>
        </authorList>
    </citation>
    <scope>NUCLEOTIDE SEQUENCE</scope>
    <source>
        <strain evidence="2">NBC_01256</strain>
    </source>
</reference>
<evidence type="ECO:0000313" key="3">
    <source>
        <dbReference type="Proteomes" id="UP000435837"/>
    </source>
</evidence>
<dbReference type="GeneID" id="96633346"/>
<evidence type="ECO:0000313" key="1">
    <source>
        <dbReference type="EMBL" id="GFE07554.1"/>
    </source>
</evidence>
<proteinExistence type="predicted"/>
<reference evidence="1 3" key="1">
    <citation type="submission" date="2019-12" db="EMBL/GenBank/DDBJ databases">
        <title>Whole genome shotgun sequence of Streptomyces caniferus NBRC 15389.</title>
        <authorList>
            <person name="Ichikawa N."/>
            <person name="Kimura A."/>
            <person name="Kitahashi Y."/>
            <person name="Komaki H."/>
            <person name="Tamura T."/>
        </authorList>
    </citation>
    <scope>NUCLEOTIDE SEQUENCE [LARGE SCALE GENOMIC DNA]</scope>
    <source>
        <strain evidence="1 3">NBRC 15389</strain>
    </source>
</reference>
<dbReference type="AlphaFoldDB" id="A0A640S9Q5"/>
<organism evidence="1 3">
    <name type="scientific">Streptomyces caniferus</name>
    <dbReference type="NCBI Taxonomy" id="285557"/>
    <lineage>
        <taxon>Bacteria</taxon>
        <taxon>Bacillati</taxon>
        <taxon>Actinomycetota</taxon>
        <taxon>Actinomycetes</taxon>
        <taxon>Kitasatosporales</taxon>
        <taxon>Streptomycetaceae</taxon>
        <taxon>Streptomyces</taxon>
    </lineage>
</organism>
<sequence>MALGAIPCFGWAPQHTGYDLVSVSSFTGRVPRKDNSVHSATKHAIYSFSAGQQA</sequence>
<evidence type="ECO:0000313" key="4">
    <source>
        <dbReference type="Proteomes" id="UP001432292"/>
    </source>
</evidence>
<evidence type="ECO:0000313" key="2">
    <source>
        <dbReference type="EMBL" id="WUS27466.1"/>
    </source>
</evidence>
<keyword evidence="4" id="KW-1185">Reference proteome</keyword>
<protein>
    <submittedName>
        <fullName evidence="1">Uncharacterized protein</fullName>
    </submittedName>
</protein>
<dbReference type="Proteomes" id="UP001432292">
    <property type="component" value="Chromosome"/>
</dbReference>
<accession>A0A640S9Q5</accession>
<dbReference type="Proteomes" id="UP000435837">
    <property type="component" value="Unassembled WGS sequence"/>
</dbReference>
<dbReference type="EMBL" id="CP108473">
    <property type="protein sequence ID" value="WUS27466.1"/>
    <property type="molecule type" value="Genomic_DNA"/>
</dbReference>
<dbReference type="RefSeq" id="WP_246295976.1">
    <property type="nucleotide sequence ID" value="NZ_BAAATH010000047.1"/>
</dbReference>
<name>A0A640S9Q5_9ACTN</name>
<dbReference type="EMBL" id="BLIN01000005">
    <property type="protein sequence ID" value="GFE07554.1"/>
    <property type="molecule type" value="Genomic_DNA"/>
</dbReference>